<sequence>MWNAGRWVQLEGSCVRDADEGGLKIDVHSPGIVFSSVAKSGCEPTRSRRIRVSQCVSEHRAVLRRRGEMRSALS</sequence>
<name>A0AAV7MDG9_PLEWA</name>
<dbReference type="EMBL" id="JANPWB010000014">
    <property type="protein sequence ID" value="KAJ1101592.1"/>
    <property type="molecule type" value="Genomic_DNA"/>
</dbReference>
<keyword evidence="2" id="KW-1185">Reference proteome</keyword>
<dbReference type="AlphaFoldDB" id="A0AAV7MDG9"/>
<gene>
    <name evidence="1" type="ORF">NDU88_006658</name>
</gene>
<dbReference type="Proteomes" id="UP001066276">
    <property type="component" value="Chromosome 10"/>
</dbReference>
<accession>A0AAV7MDG9</accession>
<evidence type="ECO:0000313" key="1">
    <source>
        <dbReference type="EMBL" id="KAJ1101592.1"/>
    </source>
</evidence>
<proteinExistence type="predicted"/>
<comment type="caution">
    <text evidence="1">The sequence shown here is derived from an EMBL/GenBank/DDBJ whole genome shotgun (WGS) entry which is preliminary data.</text>
</comment>
<protein>
    <submittedName>
        <fullName evidence="1">Uncharacterized protein</fullName>
    </submittedName>
</protein>
<evidence type="ECO:0000313" key="2">
    <source>
        <dbReference type="Proteomes" id="UP001066276"/>
    </source>
</evidence>
<reference evidence="1" key="1">
    <citation type="journal article" date="2022" name="bioRxiv">
        <title>Sequencing and chromosome-scale assembly of the giantPleurodeles waltlgenome.</title>
        <authorList>
            <person name="Brown T."/>
            <person name="Elewa A."/>
            <person name="Iarovenko S."/>
            <person name="Subramanian E."/>
            <person name="Araus A.J."/>
            <person name="Petzold A."/>
            <person name="Susuki M."/>
            <person name="Suzuki K.-i.T."/>
            <person name="Hayashi T."/>
            <person name="Toyoda A."/>
            <person name="Oliveira C."/>
            <person name="Osipova E."/>
            <person name="Leigh N.D."/>
            <person name="Simon A."/>
            <person name="Yun M.H."/>
        </authorList>
    </citation>
    <scope>NUCLEOTIDE SEQUENCE</scope>
    <source>
        <strain evidence="1">20211129_DDA</strain>
        <tissue evidence="1">Liver</tissue>
    </source>
</reference>
<organism evidence="1 2">
    <name type="scientific">Pleurodeles waltl</name>
    <name type="common">Iberian ribbed newt</name>
    <dbReference type="NCBI Taxonomy" id="8319"/>
    <lineage>
        <taxon>Eukaryota</taxon>
        <taxon>Metazoa</taxon>
        <taxon>Chordata</taxon>
        <taxon>Craniata</taxon>
        <taxon>Vertebrata</taxon>
        <taxon>Euteleostomi</taxon>
        <taxon>Amphibia</taxon>
        <taxon>Batrachia</taxon>
        <taxon>Caudata</taxon>
        <taxon>Salamandroidea</taxon>
        <taxon>Salamandridae</taxon>
        <taxon>Pleurodelinae</taxon>
        <taxon>Pleurodeles</taxon>
    </lineage>
</organism>